<proteinExistence type="predicted"/>
<feature type="compositionally biased region" description="Basic and acidic residues" evidence="1">
    <location>
        <begin position="31"/>
        <end position="42"/>
    </location>
</feature>
<evidence type="ECO:0000313" key="2">
    <source>
        <dbReference type="EMBL" id="KAK7362179.1"/>
    </source>
</evidence>
<feature type="compositionally biased region" description="Basic and acidic residues" evidence="1">
    <location>
        <begin position="1"/>
        <end position="15"/>
    </location>
</feature>
<feature type="region of interest" description="Disordered" evidence="1">
    <location>
        <begin position="1"/>
        <end position="42"/>
    </location>
</feature>
<sequence length="72" mass="8626">MKFGRCEEKAKSEEGKDNDDESKSKSKQRIRKELEEKKTRRKEEGELLCYLKGRERRKKECHKCSVFGSSWL</sequence>
<gene>
    <name evidence="2" type="ORF">VNO77_04283</name>
</gene>
<accession>A0AAN9R8X4</accession>
<dbReference type="Proteomes" id="UP001367508">
    <property type="component" value="Unassembled WGS sequence"/>
</dbReference>
<dbReference type="EMBL" id="JAYMYQ010000001">
    <property type="protein sequence ID" value="KAK7362179.1"/>
    <property type="molecule type" value="Genomic_DNA"/>
</dbReference>
<comment type="caution">
    <text evidence="2">The sequence shown here is derived from an EMBL/GenBank/DDBJ whole genome shotgun (WGS) entry which is preliminary data.</text>
</comment>
<reference evidence="2 3" key="1">
    <citation type="submission" date="2024-01" db="EMBL/GenBank/DDBJ databases">
        <title>The genomes of 5 underutilized Papilionoideae crops provide insights into root nodulation and disease resistanc.</title>
        <authorList>
            <person name="Jiang F."/>
        </authorList>
    </citation>
    <scope>NUCLEOTIDE SEQUENCE [LARGE SCALE GENOMIC DNA]</scope>
    <source>
        <strain evidence="2">LVBAO_FW01</strain>
        <tissue evidence="2">Leaves</tissue>
    </source>
</reference>
<protein>
    <submittedName>
        <fullName evidence="2">Uncharacterized protein</fullName>
    </submittedName>
</protein>
<evidence type="ECO:0000313" key="3">
    <source>
        <dbReference type="Proteomes" id="UP001367508"/>
    </source>
</evidence>
<organism evidence="2 3">
    <name type="scientific">Canavalia gladiata</name>
    <name type="common">Sword bean</name>
    <name type="synonym">Dolichos gladiatus</name>
    <dbReference type="NCBI Taxonomy" id="3824"/>
    <lineage>
        <taxon>Eukaryota</taxon>
        <taxon>Viridiplantae</taxon>
        <taxon>Streptophyta</taxon>
        <taxon>Embryophyta</taxon>
        <taxon>Tracheophyta</taxon>
        <taxon>Spermatophyta</taxon>
        <taxon>Magnoliopsida</taxon>
        <taxon>eudicotyledons</taxon>
        <taxon>Gunneridae</taxon>
        <taxon>Pentapetalae</taxon>
        <taxon>rosids</taxon>
        <taxon>fabids</taxon>
        <taxon>Fabales</taxon>
        <taxon>Fabaceae</taxon>
        <taxon>Papilionoideae</taxon>
        <taxon>50 kb inversion clade</taxon>
        <taxon>NPAAA clade</taxon>
        <taxon>indigoferoid/millettioid clade</taxon>
        <taxon>Phaseoleae</taxon>
        <taxon>Canavalia</taxon>
    </lineage>
</organism>
<name>A0AAN9R8X4_CANGL</name>
<keyword evidence="3" id="KW-1185">Reference proteome</keyword>
<evidence type="ECO:0000256" key="1">
    <source>
        <dbReference type="SAM" id="MobiDB-lite"/>
    </source>
</evidence>
<dbReference type="AlphaFoldDB" id="A0AAN9R8X4"/>